<dbReference type="Proteomes" id="UP001331515">
    <property type="component" value="Unassembled WGS sequence"/>
</dbReference>
<protein>
    <submittedName>
        <fullName evidence="1">Uncharacterized protein</fullName>
    </submittedName>
</protein>
<proteinExistence type="predicted"/>
<reference evidence="1 2" key="1">
    <citation type="journal article" date="2023" name="Mol. Biol. Evol.">
        <title>Genomics of Secondarily Temperate Adaptation in the Only Non-Antarctic Icefish.</title>
        <authorList>
            <person name="Rivera-Colon A.G."/>
            <person name="Rayamajhi N."/>
            <person name="Minhas B.F."/>
            <person name="Madrigal G."/>
            <person name="Bilyk K.T."/>
            <person name="Yoon V."/>
            <person name="Hune M."/>
            <person name="Gregory S."/>
            <person name="Cheng C.H.C."/>
            <person name="Catchen J.M."/>
        </authorList>
    </citation>
    <scope>NUCLEOTIDE SEQUENCE [LARGE SCALE GENOMIC DNA]</scope>
    <source>
        <tissue evidence="1">White muscle</tissue>
    </source>
</reference>
<evidence type="ECO:0000313" key="1">
    <source>
        <dbReference type="EMBL" id="KAK5936153.1"/>
    </source>
</evidence>
<dbReference type="AlphaFoldDB" id="A0AAN8EGQ4"/>
<keyword evidence="2" id="KW-1185">Reference proteome</keyword>
<name>A0AAN8EGQ4_CHAGU</name>
<gene>
    <name evidence="1" type="ORF">CgunFtcFv8_027814</name>
</gene>
<organism evidence="1 2">
    <name type="scientific">Champsocephalus gunnari</name>
    <name type="common">Mackerel icefish</name>
    <dbReference type="NCBI Taxonomy" id="52237"/>
    <lineage>
        <taxon>Eukaryota</taxon>
        <taxon>Metazoa</taxon>
        <taxon>Chordata</taxon>
        <taxon>Craniata</taxon>
        <taxon>Vertebrata</taxon>
        <taxon>Euteleostomi</taxon>
        <taxon>Actinopterygii</taxon>
        <taxon>Neopterygii</taxon>
        <taxon>Teleostei</taxon>
        <taxon>Neoteleostei</taxon>
        <taxon>Acanthomorphata</taxon>
        <taxon>Eupercaria</taxon>
        <taxon>Perciformes</taxon>
        <taxon>Notothenioidei</taxon>
        <taxon>Channichthyidae</taxon>
        <taxon>Champsocephalus</taxon>
    </lineage>
</organism>
<comment type="caution">
    <text evidence="1">The sequence shown here is derived from an EMBL/GenBank/DDBJ whole genome shotgun (WGS) entry which is preliminary data.</text>
</comment>
<sequence length="66" mass="8370">MDALHKISYFPPRYLGKGHTFDKDYVDIYYDHRKDRYQFFYSYDYYQTNSRSYCWIKKHRSESLYV</sequence>
<accession>A0AAN8EGQ4</accession>
<dbReference type="EMBL" id="JAURVH010000506">
    <property type="protein sequence ID" value="KAK5936153.1"/>
    <property type="molecule type" value="Genomic_DNA"/>
</dbReference>
<evidence type="ECO:0000313" key="2">
    <source>
        <dbReference type="Proteomes" id="UP001331515"/>
    </source>
</evidence>